<dbReference type="InterPro" id="IPR014748">
    <property type="entry name" value="Enoyl-CoA_hydra_C"/>
</dbReference>
<protein>
    <submittedName>
        <fullName evidence="2">Enoyl-CoA hydratase</fullName>
    </submittedName>
</protein>
<evidence type="ECO:0000313" key="2">
    <source>
        <dbReference type="EMBL" id="GHF26936.1"/>
    </source>
</evidence>
<dbReference type="InterPro" id="IPR029045">
    <property type="entry name" value="ClpP/crotonase-like_dom_sf"/>
</dbReference>
<keyword evidence="3" id="KW-1185">Reference proteome</keyword>
<comment type="similarity">
    <text evidence="1">Belongs to the enoyl-CoA hydratase/isomerase family.</text>
</comment>
<reference evidence="2" key="1">
    <citation type="journal article" date="2014" name="Int. J. Syst. Evol. Microbiol.">
        <title>Complete genome sequence of Corynebacterium casei LMG S-19264T (=DSM 44701T), isolated from a smear-ripened cheese.</title>
        <authorList>
            <consortium name="US DOE Joint Genome Institute (JGI-PGF)"/>
            <person name="Walter F."/>
            <person name="Albersmeier A."/>
            <person name="Kalinowski J."/>
            <person name="Ruckert C."/>
        </authorList>
    </citation>
    <scope>NUCLEOTIDE SEQUENCE</scope>
    <source>
        <strain evidence="2">KCTC 42590</strain>
    </source>
</reference>
<dbReference type="RefSeq" id="WP_191253002.1">
    <property type="nucleotide sequence ID" value="NZ_BNCI01000002.1"/>
</dbReference>
<reference evidence="2" key="2">
    <citation type="submission" date="2020-09" db="EMBL/GenBank/DDBJ databases">
        <authorList>
            <person name="Sun Q."/>
            <person name="Kim S."/>
        </authorList>
    </citation>
    <scope>NUCLEOTIDE SEQUENCE</scope>
    <source>
        <strain evidence="2">KCTC 42590</strain>
    </source>
</reference>
<dbReference type="InterPro" id="IPR001753">
    <property type="entry name" value="Enoyl-CoA_hydra/iso"/>
</dbReference>
<evidence type="ECO:0000256" key="1">
    <source>
        <dbReference type="ARBA" id="ARBA00005254"/>
    </source>
</evidence>
<dbReference type="GO" id="GO:0003824">
    <property type="term" value="F:catalytic activity"/>
    <property type="evidence" value="ECO:0007669"/>
    <property type="project" value="UniProtKB-ARBA"/>
</dbReference>
<comment type="caution">
    <text evidence="2">The sequence shown here is derived from an EMBL/GenBank/DDBJ whole genome shotgun (WGS) entry which is preliminary data.</text>
</comment>
<dbReference type="EMBL" id="BNCI01000002">
    <property type="protein sequence ID" value="GHF26936.1"/>
    <property type="molecule type" value="Genomic_DNA"/>
</dbReference>
<evidence type="ECO:0000313" key="3">
    <source>
        <dbReference type="Proteomes" id="UP000630923"/>
    </source>
</evidence>
<dbReference type="CDD" id="cd06558">
    <property type="entry name" value="crotonase-like"/>
    <property type="match status" value="1"/>
</dbReference>
<organism evidence="2 3">
    <name type="scientific">Kordiimonas sediminis</name>
    <dbReference type="NCBI Taxonomy" id="1735581"/>
    <lineage>
        <taxon>Bacteria</taxon>
        <taxon>Pseudomonadati</taxon>
        <taxon>Pseudomonadota</taxon>
        <taxon>Alphaproteobacteria</taxon>
        <taxon>Kordiimonadales</taxon>
        <taxon>Kordiimonadaceae</taxon>
        <taxon>Kordiimonas</taxon>
    </lineage>
</organism>
<dbReference type="PANTHER" id="PTHR42964">
    <property type="entry name" value="ENOYL-COA HYDRATASE"/>
    <property type="match status" value="1"/>
</dbReference>
<proteinExistence type="inferred from homology"/>
<dbReference type="Gene3D" id="3.90.226.10">
    <property type="entry name" value="2-enoyl-CoA Hydratase, Chain A, domain 1"/>
    <property type="match status" value="1"/>
</dbReference>
<dbReference type="Gene3D" id="1.10.12.10">
    <property type="entry name" value="Lyase 2-enoyl-coa Hydratase, Chain A, domain 2"/>
    <property type="match status" value="1"/>
</dbReference>
<dbReference type="PANTHER" id="PTHR42964:SF1">
    <property type="entry name" value="POLYKETIDE BIOSYNTHESIS ENOYL-COA HYDRATASE PKSH-RELATED"/>
    <property type="match status" value="1"/>
</dbReference>
<sequence length="261" mass="27837">MLEISKSPEGIARIRLNRPEVHNAFNAELIAQLHAAFVQLGTDNDVRAIILSGNGKSFSAGADLSWMKDAATFTHAENLEDAEKLSAMLNSIYTCPKPVLALVHGAAMGGGVGLTACADIVLCVEGAKFALSEVRLGLTPATISPFVVAAIGERQARRLFITAERFDATTAKDIGLVHEVYQTLDDAEEAMSNILQDILAGGPHAIADAKHLVLSVSGKPIDAGLRSFTAEQIATRRTSQEGQEGLAAFFEKRSPDWILKS</sequence>
<dbReference type="Proteomes" id="UP000630923">
    <property type="component" value="Unassembled WGS sequence"/>
</dbReference>
<dbReference type="Pfam" id="PF00378">
    <property type="entry name" value="ECH_1"/>
    <property type="match status" value="1"/>
</dbReference>
<dbReference type="SUPFAM" id="SSF52096">
    <property type="entry name" value="ClpP/crotonase"/>
    <property type="match status" value="1"/>
</dbReference>
<gene>
    <name evidence="2" type="ORF">GCM10017044_22470</name>
</gene>
<dbReference type="InterPro" id="IPR051683">
    <property type="entry name" value="Enoyl-CoA_Hydratase/Isomerase"/>
</dbReference>
<name>A0A919AWN7_9PROT</name>
<dbReference type="AlphaFoldDB" id="A0A919AWN7"/>
<accession>A0A919AWN7</accession>